<proteinExistence type="predicted"/>
<name>A0A9Q1K1J4_9CARY</name>
<dbReference type="AlphaFoldDB" id="A0A9Q1K1J4"/>
<keyword evidence="2" id="KW-1185">Reference proteome</keyword>
<evidence type="ECO:0000313" key="2">
    <source>
        <dbReference type="Proteomes" id="UP001153076"/>
    </source>
</evidence>
<accession>A0A9Q1K1J4</accession>
<protein>
    <submittedName>
        <fullName evidence="1">Uncharacterized protein</fullName>
    </submittedName>
</protein>
<evidence type="ECO:0000313" key="1">
    <source>
        <dbReference type="EMBL" id="KAJ8434755.1"/>
    </source>
</evidence>
<dbReference type="Proteomes" id="UP001153076">
    <property type="component" value="Unassembled WGS sequence"/>
</dbReference>
<comment type="caution">
    <text evidence="1">The sequence shown here is derived from an EMBL/GenBank/DDBJ whole genome shotgun (WGS) entry which is preliminary data.</text>
</comment>
<sequence>MRKPRAHRTFCINPWPSASPSATCSECESERKPPMAGPNDLIEVNLKANIHQCMQYQTLLYNILNRYITKCSRRKIIADNKSKMKYSKSHKAMLNKLCKMYLKETKGCKQPFENSILDAWSTVMNKNQLSRQTIHLNRFFFTTCVYISHTCHMFITKLNKRLFSKYLIQCGHSKAKEVKDFRTVYVKTDNQSNINLHDCGIHTMHHM</sequence>
<dbReference type="EMBL" id="JAKOGI010000454">
    <property type="protein sequence ID" value="KAJ8434755.1"/>
    <property type="molecule type" value="Genomic_DNA"/>
</dbReference>
<reference evidence="1" key="1">
    <citation type="submission" date="2022-04" db="EMBL/GenBank/DDBJ databases">
        <title>Carnegiea gigantea Genome sequencing and assembly v2.</title>
        <authorList>
            <person name="Copetti D."/>
            <person name="Sanderson M.J."/>
            <person name="Burquez A."/>
            <person name="Wojciechowski M.F."/>
        </authorList>
    </citation>
    <scope>NUCLEOTIDE SEQUENCE</scope>
    <source>
        <strain evidence="1">SGP5-SGP5p</strain>
        <tissue evidence="1">Aerial part</tissue>
    </source>
</reference>
<organism evidence="1 2">
    <name type="scientific">Carnegiea gigantea</name>
    <dbReference type="NCBI Taxonomy" id="171969"/>
    <lineage>
        <taxon>Eukaryota</taxon>
        <taxon>Viridiplantae</taxon>
        <taxon>Streptophyta</taxon>
        <taxon>Embryophyta</taxon>
        <taxon>Tracheophyta</taxon>
        <taxon>Spermatophyta</taxon>
        <taxon>Magnoliopsida</taxon>
        <taxon>eudicotyledons</taxon>
        <taxon>Gunneridae</taxon>
        <taxon>Pentapetalae</taxon>
        <taxon>Caryophyllales</taxon>
        <taxon>Cactineae</taxon>
        <taxon>Cactaceae</taxon>
        <taxon>Cactoideae</taxon>
        <taxon>Echinocereeae</taxon>
        <taxon>Carnegiea</taxon>
    </lineage>
</organism>
<gene>
    <name evidence="1" type="ORF">Cgig2_019680</name>
</gene>